<accession>A0A067T5Y3</accession>
<dbReference type="AlphaFoldDB" id="A0A067T5Y3"/>
<feature type="domain" description="T6SS Phospholipase effector Tle1-like catalytic" evidence="2">
    <location>
        <begin position="37"/>
        <end position="323"/>
    </location>
</feature>
<gene>
    <name evidence="3" type="ORF">GALMADRAFT_138826</name>
</gene>
<evidence type="ECO:0000313" key="3">
    <source>
        <dbReference type="EMBL" id="KDR77767.1"/>
    </source>
</evidence>
<sequence length="525" mass="59730">MNLSRSSSEGTSISEDVPTKSTTHIETIPPAFPGRARTLVLCFDGTGDQVGIDNTNVVEIKDMLVVSEEEQLVYYQKGIGTYTPKIPGVRERVKIPGISYISQKWDQAVAWSLDARVIEAYLWLVDNYRHGDKICMFGFSRGSYTARAVAGMLFKVGLLPKAHREKAQAAFESYKDAKTATSWKASKAFQRTWGSIDVPIMFLGCWDTVNSVGYLTTKSLPFTAINPMVRNFRHAISMDERRVKFRTNLWSPYMKTSPRIGSRSPHMNPREKMIQSFSEAKSKRMPPTDVSEVWFSGCHCDVGVPNEIRPNLAHISLRWMIRQCFQRNTGIMFRKDKLMVFHLDPDALHPVVKPRPPAIESQSKQIQPPIGLGPISRVKGWLSYFNPFGSRKYEPEPTPIAANEEDADALDALAPVYDMLDIKPLLWLPFEKMPIETYNPVLNKRAKEVFDKRPRIMRAPRFFDIATKKVADGRLKVHRTVMTRMKAQHIDGSPYVPKALLPDMKPISLSNVRFNGDHPHFDWVD</sequence>
<dbReference type="SUPFAM" id="SSF53474">
    <property type="entry name" value="alpha/beta-Hydrolases"/>
    <property type="match status" value="1"/>
</dbReference>
<dbReference type="InterPro" id="IPR029058">
    <property type="entry name" value="AB_hydrolase_fold"/>
</dbReference>
<protein>
    <recommendedName>
        <fullName evidence="2">T6SS Phospholipase effector Tle1-like catalytic domain-containing protein</fullName>
    </recommendedName>
</protein>
<dbReference type="Proteomes" id="UP000027222">
    <property type="component" value="Unassembled WGS sequence"/>
</dbReference>
<dbReference type="OrthoDB" id="3162439at2759"/>
<dbReference type="PANTHER" id="PTHR33840">
    <property type="match status" value="1"/>
</dbReference>
<proteinExistence type="predicted"/>
<dbReference type="EMBL" id="KL142376">
    <property type="protein sequence ID" value="KDR77767.1"/>
    <property type="molecule type" value="Genomic_DNA"/>
</dbReference>
<evidence type="ECO:0000259" key="2">
    <source>
        <dbReference type="Pfam" id="PF09994"/>
    </source>
</evidence>
<name>A0A067T5Y3_GALM3</name>
<dbReference type="PANTHER" id="PTHR33840:SF2">
    <property type="entry name" value="TLE1 PHOSPHOLIPASE DOMAIN-CONTAINING PROTEIN"/>
    <property type="match status" value="1"/>
</dbReference>
<organism evidence="3 4">
    <name type="scientific">Galerina marginata (strain CBS 339.88)</name>
    <dbReference type="NCBI Taxonomy" id="685588"/>
    <lineage>
        <taxon>Eukaryota</taxon>
        <taxon>Fungi</taxon>
        <taxon>Dikarya</taxon>
        <taxon>Basidiomycota</taxon>
        <taxon>Agaricomycotina</taxon>
        <taxon>Agaricomycetes</taxon>
        <taxon>Agaricomycetidae</taxon>
        <taxon>Agaricales</taxon>
        <taxon>Agaricineae</taxon>
        <taxon>Strophariaceae</taxon>
        <taxon>Galerina</taxon>
    </lineage>
</organism>
<evidence type="ECO:0000256" key="1">
    <source>
        <dbReference type="SAM" id="MobiDB-lite"/>
    </source>
</evidence>
<reference evidence="4" key="1">
    <citation type="journal article" date="2014" name="Proc. Natl. Acad. Sci. U.S.A.">
        <title>Extensive sampling of basidiomycete genomes demonstrates inadequacy of the white-rot/brown-rot paradigm for wood decay fungi.</title>
        <authorList>
            <person name="Riley R."/>
            <person name="Salamov A.A."/>
            <person name="Brown D.W."/>
            <person name="Nagy L.G."/>
            <person name="Floudas D."/>
            <person name="Held B.W."/>
            <person name="Levasseur A."/>
            <person name="Lombard V."/>
            <person name="Morin E."/>
            <person name="Otillar R."/>
            <person name="Lindquist E.A."/>
            <person name="Sun H."/>
            <person name="LaButti K.M."/>
            <person name="Schmutz J."/>
            <person name="Jabbour D."/>
            <person name="Luo H."/>
            <person name="Baker S.E."/>
            <person name="Pisabarro A.G."/>
            <person name="Walton J.D."/>
            <person name="Blanchette R.A."/>
            <person name="Henrissat B."/>
            <person name="Martin F."/>
            <person name="Cullen D."/>
            <person name="Hibbett D.S."/>
            <person name="Grigoriev I.V."/>
        </authorList>
    </citation>
    <scope>NUCLEOTIDE SEQUENCE [LARGE SCALE GENOMIC DNA]</scope>
    <source>
        <strain evidence="4">CBS 339.88</strain>
    </source>
</reference>
<feature type="region of interest" description="Disordered" evidence="1">
    <location>
        <begin position="1"/>
        <end position="30"/>
    </location>
</feature>
<dbReference type="STRING" id="685588.A0A067T5Y3"/>
<dbReference type="HOGENOM" id="CLU_005049_5_0_1"/>
<evidence type="ECO:0000313" key="4">
    <source>
        <dbReference type="Proteomes" id="UP000027222"/>
    </source>
</evidence>
<keyword evidence="4" id="KW-1185">Reference proteome</keyword>
<dbReference type="InterPro" id="IPR018712">
    <property type="entry name" value="Tle1-like_cat"/>
</dbReference>
<dbReference type="Pfam" id="PF09994">
    <property type="entry name" value="T6SS_Tle1-like_cat"/>
    <property type="match status" value="1"/>
</dbReference>
<feature type="compositionally biased region" description="Low complexity" evidence="1">
    <location>
        <begin position="1"/>
        <end position="14"/>
    </location>
</feature>